<organism evidence="1 2">
    <name type="scientific">Amblyomma americanum</name>
    <name type="common">Lone star tick</name>
    <dbReference type="NCBI Taxonomy" id="6943"/>
    <lineage>
        <taxon>Eukaryota</taxon>
        <taxon>Metazoa</taxon>
        <taxon>Ecdysozoa</taxon>
        <taxon>Arthropoda</taxon>
        <taxon>Chelicerata</taxon>
        <taxon>Arachnida</taxon>
        <taxon>Acari</taxon>
        <taxon>Parasitiformes</taxon>
        <taxon>Ixodida</taxon>
        <taxon>Ixodoidea</taxon>
        <taxon>Ixodidae</taxon>
        <taxon>Amblyomminae</taxon>
        <taxon>Amblyomma</taxon>
    </lineage>
</organism>
<keyword evidence="2" id="KW-1185">Reference proteome</keyword>
<proteinExistence type="predicted"/>
<reference evidence="1 2" key="1">
    <citation type="journal article" date="2023" name="Arcadia Sci">
        <title>De novo assembly of a long-read Amblyomma americanum tick genome.</title>
        <authorList>
            <person name="Chou S."/>
            <person name="Poskanzer K.E."/>
            <person name="Rollins M."/>
            <person name="Thuy-Boun P.S."/>
        </authorList>
    </citation>
    <scope>NUCLEOTIDE SEQUENCE [LARGE SCALE GENOMIC DNA]</scope>
    <source>
        <strain evidence="1">F_SG_1</strain>
        <tissue evidence="1">Salivary glands</tissue>
    </source>
</reference>
<accession>A0AAQ4E1G4</accession>
<dbReference type="Proteomes" id="UP001321473">
    <property type="component" value="Unassembled WGS sequence"/>
</dbReference>
<dbReference type="EMBL" id="JARKHS020023784">
    <property type="protein sequence ID" value="KAK8768554.1"/>
    <property type="molecule type" value="Genomic_DNA"/>
</dbReference>
<name>A0AAQ4E1G4_AMBAM</name>
<gene>
    <name evidence="1" type="ORF">V5799_014982</name>
</gene>
<sequence length="76" mass="8529">MAILLQNQEFVRQLQSNRDFIRTLNQDIQNQEMERSAGGLVPDDGVCSFRRDACPPLPTLLSPVLSNFAQHVSMAV</sequence>
<evidence type="ECO:0000313" key="1">
    <source>
        <dbReference type="EMBL" id="KAK8768554.1"/>
    </source>
</evidence>
<dbReference type="AlphaFoldDB" id="A0AAQ4E1G4"/>
<comment type="caution">
    <text evidence="1">The sequence shown here is derived from an EMBL/GenBank/DDBJ whole genome shotgun (WGS) entry which is preliminary data.</text>
</comment>
<protein>
    <submittedName>
        <fullName evidence="1">Uncharacterized protein</fullName>
    </submittedName>
</protein>
<evidence type="ECO:0000313" key="2">
    <source>
        <dbReference type="Proteomes" id="UP001321473"/>
    </source>
</evidence>